<dbReference type="AlphaFoldDB" id="A0A6B8M4S9"/>
<feature type="signal peptide" evidence="3">
    <location>
        <begin position="1"/>
        <end position="21"/>
    </location>
</feature>
<evidence type="ECO:0000259" key="4">
    <source>
        <dbReference type="PROSITE" id="PS51352"/>
    </source>
</evidence>
<dbReference type="Pfam" id="PF02630">
    <property type="entry name" value="SCO1-SenC"/>
    <property type="match status" value="1"/>
</dbReference>
<keyword evidence="3" id="KW-0732">Signal</keyword>
<proteinExistence type="inferred from homology"/>
<accession>A0A6B8M4S9</accession>
<feature type="chain" id="PRO_5025577770" description="Thioredoxin domain-containing protein" evidence="3">
    <location>
        <begin position="22"/>
        <end position="259"/>
    </location>
</feature>
<dbReference type="Gene3D" id="3.40.30.10">
    <property type="entry name" value="Glutaredoxin"/>
    <property type="match status" value="1"/>
</dbReference>
<keyword evidence="2" id="KW-0186">Copper</keyword>
<dbReference type="InterPro" id="IPR013766">
    <property type="entry name" value="Thioredoxin_domain"/>
</dbReference>
<organism evidence="5 6">
    <name type="scientific">Methylocystis parvus</name>
    <dbReference type="NCBI Taxonomy" id="134"/>
    <lineage>
        <taxon>Bacteria</taxon>
        <taxon>Pseudomonadati</taxon>
        <taxon>Pseudomonadota</taxon>
        <taxon>Alphaproteobacteria</taxon>
        <taxon>Hyphomicrobiales</taxon>
        <taxon>Methylocystaceae</taxon>
        <taxon>Methylocystis</taxon>
    </lineage>
</organism>
<comment type="similarity">
    <text evidence="1">Belongs to the SCO1/2 family.</text>
</comment>
<keyword evidence="6" id="KW-1185">Reference proteome</keyword>
<evidence type="ECO:0000313" key="6">
    <source>
        <dbReference type="Proteomes" id="UP000422569"/>
    </source>
</evidence>
<dbReference type="Proteomes" id="UP000422569">
    <property type="component" value="Chromosome"/>
</dbReference>
<dbReference type="InterPro" id="IPR036249">
    <property type="entry name" value="Thioredoxin-like_sf"/>
</dbReference>
<feature type="domain" description="Thioredoxin" evidence="4">
    <location>
        <begin position="11"/>
        <end position="204"/>
    </location>
</feature>
<evidence type="ECO:0000256" key="2">
    <source>
        <dbReference type="ARBA" id="ARBA00023008"/>
    </source>
</evidence>
<reference evidence="5 6" key="1">
    <citation type="submission" date="2019-09" db="EMBL/GenBank/DDBJ databases">
        <title>Isolation and complete genome sequencing of Methylocystis species.</title>
        <authorList>
            <person name="Rumah B.L."/>
            <person name="Stead C.E."/>
            <person name="Stevens B.C."/>
            <person name="Minton N.P."/>
            <person name="Grosse-Honebrink A."/>
            <person name="Zhang Y."/>
        </authorList>
    </citation>
    <scope>NUCLEOTIDE SEQUENCE [LARGE SCALE GENOMIC DNA]</scope>
    <source>
        <strain evidence="5 6">BRCS2</strain>
    </source>
</reference>
<dbReference type="InterPro" id="IPR003782">
    <property type="entry name" value="SCO1/SenC"/>
</dbReference>
<gene>
    <name evidence="5" type="ORF">F7D14_04355</name>
</gene>
<sequence length="259" mass="27982">MKRIAPLLTLLPALALAPAKAGAPPDLTGAGYTQRIGARLPLDIVLQDETGHGVKLAETLDRRPVVLLLGYFRCRKLCSVLRAETLEALLASGLSAERDYRFVVVSVDPSETSADAAAAKARDIENFPAAGASSGWRYLTAGNSEIAQLSRTVGFDYAFNAEQKTILHPIGRVLLDREGVVSGYLFGFGLDAATIREAIERARDRKTTRASPASLFCFDYDPETGRYSVAVLRLLRLLSVAGVLVFAGTLYKVLRRSLA</sequence>
<dbReference type="RefSeq" id="WP_016919649.1">
    <property type="nucleotide sequence ID" value="NZ_CP044331.1"/>
</dbReference>
<dbReference type="EMBL" id="CP044331">
    <property type="protein sequence ID" value="QGM96779.1"/>
    <property type="molecule type" value="Genomic_DNA"/>
</dbReference>
<evidence type="ECO:0000256" key="1">
    <source>
        <dbReference type="ARBA" id="ARBA00010996"/>
    </source>
</evidence>
<evidence type="ECO:0000313" key="5">
    <source>
        <dbReference type="EMBL" id="QGM96779.1"/>
    </source>
</evidence>
<dbReference type="PROSITE" id="PS51352">
    <property type="entry name" value="THIOREDOXIN_2"/>
    <property type="match status" value="1"/>
</dbReference>
<evidence type="ECO:0000256" key="3">
    <source>
        <dbReference type="SAM" id="SignalP"/>
    </source>
</evidence>
<protein>
    <recommendedName>
        <fullName evidence="4">Thioredoxin domain-containing protein</fullName>
    </recommendedName>
</protein>
<dbReference type="KEGG" id="mpar:F7D14_04355"/>
<dbReference type="SUPFAM" id="SSF52833">
    <property type="entry name" value="Thioredoxin-like"/>
    <property type="match status" value="1"/>
</dbReference>
<name>A0A6B8M4S9_9HYPH</name>